<evidence type="ECO:0000313" key="1">
    <source>
        <dbReference type="EMBL" id="AFK62635.1"/>
    </source>
</evidence>
<gene>
    <name evidence="1" type="ordered locus">TKWG_12375</name>
</gene>
<dbReference type="SUPFAM" id="SSF52317">
    <property type="entry name" value="Class I glutamine amidotransferase-like"/>
    <property type="match status" value="1"/>
</dbReference>
<name>I3UC97_ADVKW</name>
<dbReference type="GO" id="GO:0004642">
    <property type="term" value="F:phosphoribosylformylglycinamidine synthase activity"/>
    <property type="evidence" value="ECO:0007669"/>
    <property type="project" value="UniProtKB-EC"/>
</dbReference>
<keyword evidence="2" id="KW-1185">Reference proteome</keyword>
<dbReference type="EMBL" id="CP003555">
    <property type="protein sequence ID" value="AFK62635.1"/>
    <property type="molecule type" value="Genomic_DNA"/>
</dbReference>
<evidence type="ECO:0000313" key="2">
    <source>
        <dbReference type="Proteomes" id="UP000005267"/>
    </source>
</evidence>
<dbReference type="AlphaFoldDB" id="I3UC97"/>
<organism evidence="1 2">
    <name type="scientific">Advenella kashmirensis (strain DSM 17095 / LMG 22695 / WT001)</name>
    <name type="common">Tetrathiobacter kashmirensis</name>
    <dbReference type="NCBI Taxonomy" id="1036672"/>
    <lineage>
        <taxon>Bacteria</taxon>
        <taxon>Pseudomonadati</taxon>
        <taxon>Pseudomonadota</taxon>
        <taxon>Betaproteobacteria</taxon>
        <taxon>Burkholderiales</taxon>
        <taxon>Alcaligenaceae</taxon>
    </lineage>
</organism>
<proteinExistence type="predicted"/>
<sequence length="45" mass="5315">MMPHPERVTRNVMMSWHPDSWGDQDTGGDYTPWMRMFMNARVAMG</sequence>
<dbReference type="KEGG" id="aka:TKWG_12375"/>
<accession>I3UC97</accession>
<dbReference type="HOGENOM" id="CLU_3195121_0_0_4"/>
<keyword evidence="1" id="KW-0436">Ligase</keyword>
<reference evidence="1 2" key="1">
    <citation type="journal article" date="2011" name="J. Bacteriol.">
        <title>Whole-genome shotgun sequencing of the sulfur-oxidizing chemoautotroph Tetrathiobacter kashmirensis.</title>
        <authorList>
            <person name="Ghosh W."/>
            <person name="George A."/>
            <person name="Agarwal A."/>
            <person name="Raj P."/>
            <person name="Alam M."/>
            <person name="Pyne P."/>
            <person name="Das Gupta S.K."/>
        </authorList>
    </citation>
    <scope>NUCLEOTIDE SEQUENCE [LARGE SCALE GENOMIC DNA]</scope>
    <source>
        <strain evidence="1 2">WT001</strain>
    </source>
</reference>
<dbReference type="Pfam" id="PF13507">
    <property type="entry name" value="GATase_5"/>
    <property type="match status" value="1"/>
</dbReference>
<protein>
    <submittedName>
        <fullName evidence="1">Phosphoribosylformylglycinamidine synthase</fullName>
        <ecNumber evidence="1">6.3.5.3</ecNumber>
    </submittedName>
</protein>
<dbReference type="STRING" id="1036672.TKWG_12375"/>
<dbReference type="InterPro" id="IPR029062">
    <property type="entry name" value="Class_I_gatase-like"/>
</dbReference>
<dbReference type="EC" id="6.3.5.3" evidence="1"/>
<reference evidence="2" key="2">
    <citation type="journal article" date="2013" name="PLoS ONE">
        <title>Genome implosion elicits host-confinement in Alcaligenaceae: evidence from the comparative genomics of Tetrathiobacter kashmirensis, a pathogen in the making.</title>
        <authorList>
            <person name="Ghosh W."/>
            <person name="Alam M."/>
            <person name="Roy C."/>
            <person name="Pyne P."/>
            <person name="George A."/>
            <person name="Chakraborty R."/>
            <person name="Majumder S."/>
            <person name="Agarwal A."/>
            <person name="Chakraborty S."/>
            <person name="Majumdar S."/>
            <person name="Gupta S.K."/>
        </authorList>
    </citation>
    <scope>NUCLEOTIDE SEQUENCE [LARGE SCALE GENOMIC DNA]</scope>
    <source>
        <strain evidence="2">WT001</strain>
    </source>
</reference>
<dbReference type="Gene3D" id="3.40.50.880">
    <property type="match status" value="1"/>
</dbReference>
<dbReference type="Proteomes" id="UP000005267">
    <property type="component" value="Chromosome"/>
</dbReference>